<proteinExistence type="predicted"/>
<accession>W7XDK7</accession>
<feature type="transmembrane region" description="Helical" evidence="1">
    <location>
        <begin position="163"/>
        <end position="181"/>
    </location>
</feature>
<name>W7XDK7_TETTS</name>
<evidence type="ECO:0000313" key="3">
    <source>
        <dbReference type="Proteomes" id="UP000009168"/>
    </source>
</evidence>
<evidence type="ECO:0000256" key="1">
    <source>
        <dbReference type="SAM" id="Phobius"/>
    </source>
</evidence>
<organism evidence="2 3">
    <name type="scientific">Tetrahymena thermophila (strain SB210)</name>
    <dbReference type="NCBI Taxonomy" id="312017"/>
    <lineage>
        <taxon>Eukaryota</taxon>
        <taxon>Sar</taxon>
        <taxon>Alveolata</taxon>
        <taxon>Ciliophora</taxon>
        <taxon>Intramacronucleata</taxon>
        <taxon>Oligohymenophorea</taxon>
        <taxon>Hymenostomatida</taxon>
        <taxon>Tetrahymenina</taxon>
        <taxon>Tetrahymenidae</taxon>
        <taxon>Tetrahymena</taxon>
    </lineage>
</organism>
<dbReference type="InParanoid" id="W7XDK7"/>
<dbReference type="AlphaFoldDB" id="W7XDK7"/>
<gene>
    <name evidence="2" type="ORF">TTHERM_000145038</name>
</gene>
<dbReference type="RefSeq" id="XP_012651803.1">
    <property type="nucleotide sequence ID" value="XM_012796349.1"/>
</dbReference>
<feature type="transmembrane region" description="Helical" evidence="1">
    <location>
        <begin position="222"/>
        <end position="243"/>
    </location>
</feature>
<evidence type="ECO:0000313" key="2">
    <source>
        <dbReference type="EMBL" id="EWS75657.1"/>
    </source>
</evidence>
<sequence>MIAFQLSQFKLRYFSQFTQFLRFGQDQSTTLFQLFQLILIQLDYFLSQLSRIFEFNQLISQYQSCSSPSQHSSSSEPSQLGQVLDFLPGLFTGSGLLGYTQSHIYLKVSSAGFSQLAIINKEIIFFHVQASQAAWILPFFLVFSFSSVGLSNLSSSSKDIRVFTQRQSMLFFIISFLYSYITKEQSQPFSTPSNLDLIAWQVVILLQLGFDQETTYLCRIGSTYSLYIVLIRVSYSLLTILICQAF</sequence>
<dbReference type="Proteomes" id="UP000009168">
    <property type="component" value="Unassembled WGS sequence"/>
</dbReference>
<reference evidence="3" key="1">
    <citation type="journal article" date="2006" name="PLoS Biol.">
        <title>Macronuclear genome sequence of the ciliate Tetrahymena thermophila, a model eukaryote.</title>
        <authorList>
            <person name="Eisen J.A."/>
            <person name="Coyne R.S."/>
            <person name="Wu M."/>
            <person name="Wu D."/>
            <person name="Thiagarajan M."/>
            <person name="Wortman J.R."/>
            <person name="Badger J.H."/>
            <person name="Ren Q."/>
            <person name="Amedeo P."/>
            <person name="Jones K.M."/>
            <person name="Tallon L.J."/>
            <person name="Delcher A.L."/>
            <person name="Salzberg S.L."/>
            <person name="Silva J.C."/>
            <person name="Haas B.J."/>
            <person name="Majoros W.H."/>
            <person name="Farzad M."/>
            <person name="Carlton J.M."/>
            <person name="Smith R.K. Jr."/>
            <person name="Garg J."/>
            <person name="Pearlman R.E."/>
            <person name="Karrer K.M."/>
            <person name="Sun L."/>
            <person name="Manning G."/>
            <person name="Elde N.C."/>
            <person name="Turkewitz A.P."/>
            <person name="Asai D.J."/>
            <person name="Wilkes D.E."/>
            <person name="Wang Y."/>
            <person name="Cai H."/>
            <person name="Collins K."/>
            <person name="Stewart B.A."/>
            <person name="Lee S.R."/>
            <person name="Wilamowska K."/>
            <person name="Weinberg Z."/>
            <person name="Ruzzo W.L."/>
            <person name="Wloga D."/>
            <person name="Gaertig J."/>
            <person name="Frankel J."/>
            <person name="Tsao C.-C."/>
            <person name="Gorovsky M.A."/>
            <person name="Keeling P.J."/>
            <person name="Waller R.F."/>
            <person name="Patron N.J."/>
            <person name="Cherry J.M."/>
            <person name="Stover N.A."/>
            <person name="Krieger C.J."/>
            <person name="del Toro C."/>
            <person name="Ryder H.F."/>
            <person name="Williamson S.C."/>
            <person name="Barbeau R.A."/>
            <person name="Hamilton E.P."/>
            <person name="Orias E."/>
        </authorList>
    </citation>
    <scope>NUCLEOTIDE SEQUENCE [LARGE SCALE GENOMIC DNA]</scope>
    <source>
        <strain evidence="3">SB210</strain>
    </source>
</reference>
<keyword evidence="1" id="KW-0472">Membrane</keyword>
<dbReference type="KEGG" id="tet:TTHERM_000145038"/>
<dbReference type="GeneID" id="24437498"/>
<dbReference type="EMBL" id="GG662793">
    <property type="protein sequence ID" value="EWS75657.1"/>
    <property type="molecule type" value="Genomic_DNA"/>
</dbReference>
<protein>
    <submittedName>
        <fullName evidence="2">Transmembrane protein, putative</fullName>
    </submittedName>
</protein>
<keyword evidence="3" id="KW-1185">Reference proteome</keyword>
<keyword evidence="1" id="KW-1133">Transmembrane helix</keyword>
<keyword evidence="1 2" id="KW-0812">Transmembrane</keyword>